<evidence type="ECO:0000313" key="3">
    <source>
        <dbReference type="Proteomes" id="UP001237780"/>
    </source>
</evidence>
<evidence type="ECO:0000313" key="2">
    <source>
        <dbReference type="EMBL" id="MDQ0997189.1"/>
    </source>
</evidence>
<dbReference type="InterPro" id="IPR000182">
    <property type="entry name" value="GNAT_dom"/>
</dbReference>
<name>A0ABU0S8V2_9HYPH</name>
<dbReference type="SUPFAM" id="SSF55729">
    <property type="entry name" value="Acyl-CoA N-acyltransferases (Nat)"/>
    <property type="match status" value="1"/>
</dbReference>
<proteinExistence type="predicted"/>
<dbReference type="PROSITE" id="PS51186">
    <property type="entry name" value="GNAT"/>
    <property type="match status" value="1"/>
</dbReference>
<gene>
    <name evidence="2" type="ORF">QFZ34_002371</name>
</gene>
<accession>A0ABU0S8V2</accession>
<evidence type="ECO:0000259" key="1">
    <source>
        <dbReference type="PROSITE" id="PS51186"/>
    </source>
</evidence>
<dbReference type="Proteomes" id="UP001237780">
    <property type="component" value="Unassembled WGS sequence"/>
</dbReference>
<dbReference type="PANTHER" id="PTHR43792">
    <property type="entry name" value="GNAT FAMILY, PUTATIVE (AFU_ORTHOLOGUE AFUA_3G00765)-RELATED-RELATED"/>
    <property type="match status" value="1"/>
</dbReference>
<dbReference type="RefSeq" id="WP_307280885.1">
    <property type="nucleotide sequence ID" value="NZ_JAUSZT010000003.1"/>
</dbReference>
<dbReference type="InterPro" id="IPR051531">
    <property type="entry name" value="N-acetyltransferase"/>
</dbReference>
<dbReference type="InterPro" id="IPR016181">
    <property type="entry name" value="Acyl_CoA_acyltransferase"/>
</dbReference>
<dbReference type="Pfam" id="PF13302">
    <property type="entry name" value="Acetyltransf_3"/>
    <property type="match status" value="1"/>
</dbReference>
<comment type="caution">
    <text evidence="2">The sequence shown here is derived from an EMBL/GenBank/DDBJ whole genome shotgun (WGS) entry which is preliminary data.</text>
</comment>
<protein>
    <submittedName>
        <fullName evidence="2">RimJ/RimL family protein N-acetyltransferase</fullName>
    </submittedName>
</protein>
<dbReference type="Gene3D" id="3.40.630.30">
    <property type="match status" value="1"/>
</dbReference>
<feature type="domain" description="N-acetyltransferase" evidence="1">
    <location>
        <begin position="10"/>
        <end position="170"/>
    </location>
</feature>
<keyword evidence="3" id="KW-1185">Reference proteome</keyword>
<reference evidence="2 3" key="1">
    <citation type="submission" date="2023-07" db="EMBL/GenBank/DDBJ databases">
        <title>Comparative genomics of wheat-associated soil bacteria to identify genetic determinants of phenazine resistance.</title>
        <authorList>
            <person name="Mouncey N."/>
        </authorList>
    </citation>
    <scope>NUCLEOTIDE SEQUENCE [LARGE SCALE GENOMIC DNA]</scope>
    <source>
        <strain evidence="2 3">W4I11</strain>
    </source>
</reference>
<sequence>MLPGFETERLLLRPRTMDHFEDCIAMDRDPAVTKFIPGPWTDDTSHRQFLTDRITTDFGIGLGYWSIFEKTRSDQFLGWVLLIPHNAIGPDVEIGWRLNRLAWGKGIATEAAKPVLEHGFKATTVDRIIAAIDPRNSASVRVAEKLGMELMGETEEDGYHFVTYAILRATFQTAIDQLPS</sequence>
<dbReference type="PANTHER" id="PTHR43792:SF1">
    <property type="entry name" value="N-ACETYLTRANSFERASE DOMAIN-CONTAINING PROTEIN"/>
    <property type="match status" value="1"/>
</dbReference>
<dbReference type="EMBL" id="JAUSZT010000003">
    <property type="protein sequence ID" value="MDQ0997189.1"/>
    <property type="molecule type" value="Genomic_DNA"/>
</dbReference>
<organism evidence="2 3">
    <name type="scientific">Phyllobacterium ifriqiyense</name>
    <dbReference type="NCBI Taxonomy" id="314238"/>
    <lineage>
        <taxon>Bacteria</taxon>
        <taxon>Pseudomonadati</taxon>
        <taxon>Pseudomonadota</taxon>
        <taxon>Alphaproteobacteria</taxon>
        <taxon>Hyphomicrobiales</taxon>
        <taxon>Phyllobacteriaceae</taxon>
        <taxon>Phyllobacterium</taxon>
    </lineage>
</organism>